<evidence type="ECO:0000313" key="5">
    <source>
        <dbReference type="Proteomes" id="UP000183155"/>
    </source>
</evidence>
<dbReference type="EMBL" id="FNRS01000002">
    <property type="protein sequence ID" value="SED64769.1"/>
    <property type="molecule type" value="Genomic_DNA"/>
</dbReference>
<evidence type="ECO:0000313" key="2">
    <source>
        <dbReference type="EMBL" id="KMM83629.1"/>
    </source>
</evidence>
<dbReference type="InterPro" id="IPR025391">
    <property type="entry name" value="DUF4123"/>
</dbReference>
<accession>A0A0J6GNC9</accession>
<dbReference type="Proteomes" id="UP000036395">
    <property type="component" value="Unassembled WGS sequence"/>
</dbReference>
<evidence type="ECO:0000259" key="1">
    <source>
        <dbReference type="Pfam" id="PF13503"/>
    </source>
</evidence>
<evidence type="ECO:0000313" key="3">
    <source>
        <dbReference type="EMBL" id="SED64769.1"/>
    </source>
</evidence>
<feature type="domain" description="DUF4123" evidence="1">
    <location>
        <begin position="22"/>
        <end position="138"/>
    </location>
</feature>
<dbReference type="Pfam" id="PF13503">
    <property type="entry name" value="DUF4123"/>
    <property type="match status" value="1"/>
</dbReference>
<comment type="caution">
    <text evidence="2">The sequence shown here is derived from an EMBL/GenBank/DDBJ whole genome shotgun (WGS) entry which is preliminary data.</text>
</comment>
<dbReference type="EMBL" id="JYLA01000007">
    <property type="protein sequence ID" value="KMM83629.1"/>
    <property type="molecule type" value="Genomic_DNA"/>
</dbReference>
<dbReference type="Proteomes" id="UP000183155">
    <property type="component" value="Unassembled WGS sequence"/>
</dbReference>
<gene>
    <name evidence="3" type="ORF">SAMN04490203_4360</name>
    <name evidence="2" type="ORF">TU78_17775</name>
</gene>
<reference evidence="3 5" key="2">
    <citation type="submission" date="2016-10" db="EMBL/GenBank/DDBJ databases">
        <authorList>
            <person name="Varghese N."/>
            <person name="Submissions S."/>
        </authorList>
    </citation>
    <scope>NUCLEOTIDE SEQUENCE [LARGE SCALE GENOMIC DNA]</scope>
    <source>
        <strain evidence="3 5">BS3652</strain>
    </source>
</reference>
<dbReference type="STRING" id="47884.SAMN04490203_4360"/>
<name>A0A0J6GNC9_PSETA</name>
<keyword evidence="5" id="KW-1185">Reference proteome</keyword>
<organism evidence="2 4">
    <name type="scientific">Pseudomonas taetrolens</name>
    <dbReference type="NCBI Taxonomy" id="47884"/>
    <lineage>
        <taxon>Bacteria</taxon>
        <taxon>Pseudomonadati</taxon>
        <taxon>Pseudomonadota</taxon>
        <taxon>Gammaproteobacteria</taxon>
        <taxon>Pseudomonadales</taxon>
        <taxon>Pseudomonadaceae</taxon>
        <taxon>Pseudomonas</taxon>
    </lineage>
</organism>
<proteinExistence type="predicted"/>
<dbReference type="AlphaFoldDB" id="A0A0J6GNC9"/>
<dbReference type="RefSeq" id="WP_048382895.1">
    <property type="nucleotide sequence ID" value="NZ_FNRS01000002.1"/>
</dbReference>
<dbReference type="PATRIC" id="fig|47884.3.peg.4043"/>
<reference evidence="2 4" key="1">
    <citation type="submission" date="2015-02" db="EMBL/GenBank/DDBJ databases">
        <title>Pseudomonas helleri sp. nov. and Pseudomonas weihenstephanensis sp. nov., isolated from raw cows milk.</title>
        <authorList>
            <person name="von Neubeck M."/>
            <person name="Huptas C."/>
            <person name="Wenning M."/>
            <person name="Scherer S."/>
        </authorList>
    </citation>
    <scope>NUCLEOTIDE SEQUENCE [LARGE SCALE GENOMIC DNA]</scope>
    <source>
        <strain evidence="2 4">DSM 21104</strain>
    </source>
</reference>
<dbReference type="OrthoDB" id="6980020at2"/>
<evidence type="ECO:0000313" key="4">
    <source>
        <dbReference type="Proteomes" id="UP000036395"/>
    </source>
</evidence>
<protein>
    <recommendedName>
        <fullName evidence="1">DUF4123 domain-containing protein</fullName>
    </recommendedName>
</protein>
<sequence length="284" mass="32685">MSPVSPWQWIEEQHRQGRELCLILDSLGEMETRQTLLNGRACDRYASVYDQTSVARLANAGPYLILLSRADTEALSGLLGAPERNWGWLASIAQGDLPALLEHWRQRFLLDSRPNQALYRFHDNRTLTRALDHLSPDALPPYLGPTISLCYWQGEHWLALDNPAPGEYPLPAMPEWLQVPTPGRLRGQVHVINVYRYLLAHHYEALRQLARHRRPLAWIHAQRMQAEQWGWLEQEHLQFLALHSLPRPGYGVPDAWNPRPDETPHMHFERVSQMAGFSQGEGVL</sequence>